<sequence length="79" mass="9174">MKKKIKNAWKSSKGNGKLEVMKDQKSGTRMSRSPKKVGHGGKFTWVGGTKRWALKRKLWMLRTPTLKIPKRLYSPYDLI</sequence>
<reference evidence="3" key="1">
    <citation type="submission" date="2016-06" db="EMBL/GenBank/DDBJ databases">
        <title>Parallel loss of symbiosis genes in relatives of nitrogen-fixing non-legume Parasponia.</title>
        <authorList>
            <person name="Van Velzen R."/>
            <person name="Holmer R."/>
            <person name="Bu F."/>
            <person name="Rutten L."/>
            <person name="Van Zeijl A."/>
            <person name="Liu W."/>
            <person name="Santuari L."/>
            <person name="Cao Q."/>
            <person name="Sharma T."/>
            <person name="Shen D."/>
            <person name="Roswanjaya Y."/>
            <person name="Wardhani T."/>
            <person name="Kalhor M.S."/>
            <person name="Jansen J."/>
            <person name="Van den Hoogen J."/>
            <person name="Gungor B."/>
            <person name="Hartog M."/>
            <person name="Hontelez J."/>
            <person name="Verver J."/>
            <person name="Yang W.-C."/>
            <person name="Schijlen E."/>
            <person name="Repin R."/>
            <person name="Schilthuizen M."/>
            <person name="Schranz E."/>
            <person name="Heidstra R."/>
            <person name="Miyata K."/>
            <person name="Fedorova E."/>
            <person name="Kohlen W."/>
            <person name="Bisseling T."/>
            <person name="Smit S."/>
            <person name="Geurts R."/>
        </authorList>
    </citation>
    <scope>NUCLEOTIDE SEQUENCE [LARGE SCALE GENOMIC DNA]</scope>
    <source>
        <strain evidence="3">cv. RG33-2</strain>
    </source>
</reference>
<proteinExistence type="predicted"/>
<gene>
    <name evidence="2" type="ORF">TorRG33x02_038350</name>
</gene>
<organism evidence="2 3">
    <name type="scientific">Trema orientale</name>
    <name type="common">Charcoal tree</name>
    <name type="synonym">Celtis orientalis</name>
    <dbReference type="NCBI Taxonomy" id="63057"/>
    <lineage>
        <taxon>Eukaryota</taxon>
        <taxon>Viridiplantae</taxon>
        <taxon>Streptophyta</taxon>
        <taxon>Embryophyta</taxon>
        <taxon>Tracheophyta</taxon>
        <taxon>Spermatophyta</taxon>
        <taxon>Magnoliopsida</taxon>
        <taxon>eudicotyledons</taxon>
        <taxon>Gunneridae</taxon>
        <taxon>Pentapetalae</taxon>
        <taxon>rosids</taxon>
        <taxon>fabids</taxon>
        <taxon>Rosales</taxon>
        <taxon>Cannabaceae</taxon>
        <taxon>Trema</taxon>
    </lineage>
</organism>
<accession>A0A2P5FRN8</accession>
<evidence type="ECO:0000313" key="3">
    <source>
        <dbReference type="Proteomes" id="UP000237000"/>
    </source>
</evidence>
<dbReference type="EMBL" id="JXTC01000013">
    <property type="protein sequence ID" value="POO00422.1"/>
    <property type="molecule type" value="Genomic_DNA"/>
</dbReference>
<dbReference type="AlphaFoldDB" id="A0A2P5FRN8"/>
<protein>
    <submittedName>
        <fullName evidence="2">Uncharacterized protein</fullName>
    </submittedName>
</protein>
<name>A0A2P5FRN8_TREOI</name>
<evidence type="ECO:0000313" key="2">
    <source>
        <dbReference type="EMBL" id="POO00422.1"/>
    </source>
</evidence>
<dbReference type="OrthoDB" id="781057at2759"/>
<dbReference type="InParanoid" id="A0A2P5FRN8"/>
<feature type="region of interest" description="Disordered" evidence="1">
    <location>
        <begin position="1"/>
        <end position="41"/>
    </location>
</feature>
<comment type="caution">
    <text evidence="2">The sequence shown here is derived from an EMBL/GenBank/DDBJ whole genome shotgun (WGS) entry which is preliminary data.</text>
</comment>
<dbReference type="Proteomes" id="UP000237000">
    <property type="component" value="Unassembled WGS sequence"/>
</dbReference>
<keyword evidence="3" id="KW-1185">Reference proteome</keyword>
<evidence type="ECO:0000256" key="1">
    <source>
        <dbReference type="SAM" id="MobiDB-lite"/>
    </source>
</evidence>